<dbReference type="Proteomes" id="UP000460318">
    <property type="component" value="Unassembled WGS sequence"/>
</dbReference>
<evidence type="ECO:0000313" key="4">
    <source>
        <dbReference type="Proteomes" id="UP000460318"/>
    </source>
</evidence>
<organism evidence="3 4">
    <name type="scientific">Paenibacillus dendrobii</name>
    <dbReference type="NCBI Taxonomy" id="2691084"/>
    <lineage>
        <taxon>Bacteria</taxon>
        <taxon>Bacillati</taxon>
        <taxon>Bacillota</taxon>
        <taxon>Bacilli</taxon>
        <taxon>Bacillales</taxon>
        <taxon>Paenibacillaceae</taxon>
        <taxon>Paenibacillus</taxon>
    </lineage>
</organism>
<gene>
    <name evidence="3" type="ORF">GRF59_04235</name>
</gene>
<keyword evidence="2" id="KW-0812">Transmembrane</keyword>
<proteinExistence type="predicted"/>
<feature type="region of interest" description="Disordered" evidence="1">
    <location>
        <begin position="408"/>
        <end position="434"/>
    </location>
</feature>
<name>A0A7X3IF98_9BACL</name>
<keyword evidence="2" id="KW-0472">Membrane</keyword>
<feature type="compositionally biased region" description="Polar residues" evidence="1">
    <location>
        <begin position="415"/>
        <end position="426"/>
    </location>
</feature>
<comment type="caution">
    <text evidence="3">The sequence shown here is derived from an EMBL/GenBank/DDBJ whole genome shotgun (WGS) entry which is preliminary data.</text>
</comment>
<dbReference type="EMBL" id="WUBI01000001">
    <property type="protein sequence ID" value="MWV42828.1"/>
    <property type="molecule type" value="Genomic_DNA"/>
</dbReference>
<evidence type="ECO:0000256" key="1">
    <source>
        <dbReference type="SAM" id="MobiDB-lite"/>
    </source>
</evidence>
<dbReference type="RefSeq" id="WP_160496398.1">
    <property type="nucleotide sequence ID" value="NZ_WUBI01000001.1"/>
</dbReference>
<evidence type="ECO:0000313" key="3">
    <source>
        <dbReference type="EMBL" id="MWV42828.1"/>
    </source>
</evidence>
<keyword evidence="4" id="KW-1185">Reference proteome</keyword>
<protein>
    <submittedName>
        <fullName evidence="3">DUF4179 domain-containing protein</fullName>
    </submittedName>
</protein>
<feature type="transmembrane region" description="Helical" evidence="2">
    <location>
        <begin position="48"/>
        <end position="70"/>
    </location>
</feature>
<evidence type="ECO:0000256" key="2">
    <source>
        <dbReference type="SAM" id="Phobius"/>
    </source>
</evidence>
<keyword evidence="2" id="KW-1133">Transmembrane helix</keyword>
<reference evidence="3 4" key="1">
    <citation type="submission" date="2019-12" db="EMBL/GenBank/DDBJ databases">
        <title>Paenibacillus sp. nov., an endophytic bacterium isolated from the stem of Dendrobium.</title>
        <authorList>
            <person name="Zhao R."/>
        </authorList>
    </citation>
    <scope>NUCLEOTIDE SEQUENCE [LARGE SCALE GENOMIC DNA]</scope>
    <source>
        <strain evidence="3 4">HJL G12</strain>
    </source>
</reference>
<accession>A0A7X3IF98</accession>
<dbReference type="AlphaFoldDB" id="A0A7X3IF98"/>
<sequence>MVLDKEERVLMQDVNDVKRNVEAIREIKITTAVRGGVSKGRKREMRRIYKYGIGAVAAAAAAVIIIFASIGSSANEVEEKVIQTASANSVTDFELFRPIGQRDQGFAAAMEQGLLKPIKQGVEKKGYRVDVAGAVSDGRKAFIMFSVQNHTQHQVSPVIDSLYFGDVEAPSAKAEAKSVRNSYRIMPGETAYYVYTTNLLPSVDYSKDTKMSVNIWDTVSQKYEKGLDIKFDLDTKALKDEERIYHPSETLTVDGQKINVSQVRFTPLNTYVDLEYDKANDQQIFKVINPVVIGKSGDHTEKLYYPEEVLKDNTKVTLVYKSSQLDQLDTTSLKVFGIAAVKKDQLKVVVDLKKREILAAPDDLLQILPSDQQADDEEVYFYRKLEQAQVAESLGMWLAPTFTDANGKQHKMLSPKSTSHSGTISSTKEDTMEDETPYNFGKGALNYPQPLTIEVKQYWVPIMDSQTVELASKK</sequence>